<dbReference type="InterPro" id="IPR050863">
    <property type="entry name" value="CenT-Element_Derived"/>
</dbReference>
<dbReference type="STRING" id="436010.A0A167URZ0"/>
<dbReference type="Pfam" id="PF03221">
    <property type="entry name" value="HTH_Tnp_Tc5"/>
    <property type="match status" value="1"/>
</dbReference>
<protein>
    <submittedName>
        <fullName evidence="4">DDE-domain-containing protein</fullName>
    </submittedName>
</protein>
<dbReference type="EMBL" id="KV417944">
    <property type="protein sequence ID" value="KZP04232.1"/>
    <property type="molecule type" value="Genomic_DNA"/>
</dbReference>
<dbReference type="Pfam" id="PF03184">
    <property type="entry name" value="DDE_1"/>
    <property type="match status" value="1"/>
</dbReference>
<evidence type="ECO:0000313" key="4">
    <source>
        <dbReference type="EMBL" id="KZP04232.1"/>
    </source>
</evidence>
<sequence>MPPTVNSNLASLEKSLEQLQAKHEPHAQSLREKLKLKEKLSLEDEEWLDGPANFSDEKLVLDVLRSFDGTYDAAVASLSGTQKIAYENMLVGPGKARKEKINRDYSSARKRTADDDNIATVPQKLARKEPAAVFTKKEVAMYKQRVEILDWHHSNGANQSKTASQFHTKYPNLRIKQPLVSSWIRQEAEIRQKFTEDSALGTFKRTQQTTYPEVTEALELWIAKAMNADLFLTGKILRQKWVIFADLAGIPEASRLSLTNRWLESLKKRNNLQLSRRHGEAGSADPKTVAEERERMQKITAEYNLEDIYNGDETALYYGMPPDRGLSNKAQSGVKGNKVCLTYLFVANATGTDKPPPLIIGKAKKPRAFKGKNSSQLGFNYWNNAKAWMTGSIYHWFLSDWDDDLRKENRKILYLHDNFSGHTSVPTDHLTNIRIEPFKPNLTPHVQPMDARIIATFKFISRTLNQHDGGITPADIYNINQLEGMRLAEVAWEHITAKTICNCFTKAGIITAPITVAASTSVVLAHVEADDGRNAAEGEFEEELNRLQSCGLLHKDNHMTLDELIHPETEAITGFVDISDADLFSAVIEARQMDLEDCDDSNDPEPALAPGAEKSLPQSTSSGHTQKEQIADFSGKLKLC</sequence>
<dbReference type="PANTHER" id="PTHR19303:SF73">
    <property type="entry name" value="PROTEIN PDC2"/>
    <property type="match status" value="1"/>
</dbReference>
<accession>A0A167URZ0</accession>
<dbReference type="GO" id="GO:0005634">
    <property type="term" value="C:nucleus"/>
    <property type="evidence" value="ECO:0007669"/>
    <property type="project" value="TreeGrafter"/>
</dbReference>
<dbReference type="SUPFAM" id="SSF46689">
    <property type="entry name" value="Homeodomain-like"/>
    <property type="match status" value="1"/>
</dbReference>
<dbReference type="PROSITE" id="PS51253">
    <property type="entry name" value="HTH_CENPB"/>
    <property type="match status" value="1"/>
</dbReference>
<organism evidence="4 5">
    <name type="scientific">Athelia psychrophila</name>
    <dbReference type="NCBI Taxonomy" id="1759441"/>
    <lineage>
        <taxon>Eukaryota</taxon>
        <taxon>Fungi</taxon>
        <taxon>Dikarya</taxon>
        <taxon>Basidiomycota</taxon>
        <taxon>Agaricomycotina</taxon>
        <taxon>Agaricomycetes</taxon>
        <taxon>Agaricomycetidae</taxon>
        <taxon>Atheliales</taxon>
        <taxon>Atheliaceae</taxon>
        <taxon>Athelia</taxon>
    </lineage>
</organism>
<dbReference type="InterPro" id="IPR004875">
    <property type="entry name" value="DDE_SF_endonuclease_dom"/>
</dbReference>
<dbReference type="GO" id="GO:0003677">
    <property type="term" value="F:DNA binding"/>
    <property type="evidence" value="ECO:0007669"/>
    <property type="project" value="UniProtKB-KW"/>
</dbReference>
<evidence type="ECO:0000256" key="1">
    <source>
        <dbReference type="ARBA" id="ARBA00023125"/>
    </source>
</evidence>
<proteinExistence type="predicted"/>
<dbReference type="OrthoDB" id="162969at2759"/>
<dbReference type="AlphaFoldDB" id="A0A167URZ0"/>
<dbReference type="InterPro" id="IPR009057">
    <property type="entry name" value="Homeodomain-like_sf"/>
</dbReference>
<keyword evidence="5" id="KW-1185">Reference proteome</keyword>
<evidence type="ECO:0000259" key="3">
    <source>
        <dbReference type="PROSITE" id="PS51253"/>
    </source>
</evidence>
<dbReference type="Gene3D" id="1.10.10.60">
    <property type="entry name" value="Homeodomain-like"/>
    <property type="match status" value="1"/>
</dbReference>
<reference evidence="4 5" key="1">
    <citation type="journal article" date="2016" name="Mol. Biol. Evol.">
        <title>Comparative Genomics of Early-Diverging Mushroom-Forming Fungi Provides Insights into the Origins of Lignocellulose Decay Capabilities.</title>
        <authorList>
            <person name="Nagy L.G."/>
            <person name="Riley R."/>
            <person name="Tritt A."/>
            <person name="Adam C."/>
            <person name="Daum C."/>
            <person name="Floudas D."/>
            <person name="Sun H."/>
            <person name="Yadav J.S."/>
            <person name="Pangilinan J."/>
            <person name="Larsson K.H."/>
            <person name="Matsuura K."/>
            <person name="Barry K."/>
            <person name="Labutti K."/>
            <person name="Kuo R."/>
            <person name="Ohm R.A."/>
            <person name="Bhattacharya S.S."/>
            <person name="Shirouzu T."/>
            <person name="Yoshinaga Y."/>
            <person name="Martin F.M."/>
            <person name="Grigoriev I.V."/>
            <person name="Hibbett D.S."/>
        </authorList>
    </citation>
    <scope>NUCLEOTIDE SEQUENCE [LARGE SCALE GENOMIC DNA]</scope>
    <source>
        <strain evidence="4 5">CBS 109695</strain>
    </source>
</reference>
<evidence type="ECO:0000256" key="2">
    <source>
        <dbReference type="SAM" id="MobiDB-lite"/>
    </source>
</evidence>
<feature type="domain" description="HTH CENPB-type" evidence="3">
    <location>
        <begin position="202"/>
        <end position="276"/>
    </location>
</feature>
<dbReference type="PANTHER" id="PTHR19303">
    <property type="entry name" value="TRANSPOSON"/>
    <property type="match status" value="1"/>
</dbReference>
<dbReference type="InterPro" id="IPR006600">
    <property type="entry name" value="HTH_CenpB_DNA-bd_dom"/>
</dbReference>
<feature type="region of interest" description="Disordered" evidence="2">
    <location>
        <begin position="596"/>
        <end position="640"/>
    </location>
</feature>
<keyword evidence="1" id="KW-0238">DNA-binding</keyword>
<gene>
    <name evidence="4" type="ORF">FIBSPDRAFT_968307</name>
</gene>
<name>A0A167URZ0_9AGAM</name>
<dbReference type="Proteomes" id="UP000076532">
    <property type="component" value="Unassembled WGS sequence"/>
</dbReference>
<evidence type="ECO:0000313" key="5">
    <source>
        <dbReference type="Proteomes" id="UP000076532"/>
    </source>
</evidence>